<dbReference type="EMBL" id="JAUHTR010000005">
    <property type="protein sequence ID" value="MDN4525129.1"/>
    <property type="molecule type" value="Genomic_DNA"/>
</dbReference>
<dbReference type="Proteomes" id="UP001172721">
    <property type="component" value="Unassembled WGS sequence"/>
</dbReference>
<organism evidence="1 2">
    <name type="scientific">Fictibacillus fluitans</name>
    <dbReference type="NCBI Taxonomy" id="3058422"/>
    <lineage>
        <taxon>Bacteria</taxon>
        <taxon>Bacillati</taxon>
        <taxon>Bacillota</taxon>
        <taxon>Bacilli</taxon>
        <taxon>Bacillales</taxon>
        <taxon>Fictibacillaceae</taxon>
        <taxon>Fictibacillus</taxon>
    </lineage>
</organism>
<gene>
    <name evidence="1" type="ORF">QYB97_11605</name>
</gene>
<accession>A0ABT8HWI8</accession>
<name>A0ABT8HWI8_9BACL</name>
<evidence type="ECO:0000313" key="1">
    <source>
        <dbReference type="EMBL" id="MDN4525129.1"/>
    </source>
</evidence>
<evidence type="ECO:0000313" key="2">
    <source>
        <dbReference type="Proteomes" id="UP001172721"/>
    </source>
</evidence>
<comment type="caution">
    <text evidence="1">The sequence shown here is derived from an EMBL/GenBank/DDBJ whole genome shotgun (WGS) entry which is preliminary data.</text>
</comment>
<dbReference type="RefSeq" id="WP_301166168.1">
    <property type="nucleotide sequence ID" value="NZ_JAUHTR010000005.1"/>
</dbReference>
<keyword evidence="2" id="KW-1185">Reference proteome</keyword>
<protein>
    <submittedName>
        <fullName evidence="1">DUF4411 family protein</fullName>
    </submittedName>
</protein>
<sequence>MVEKSTPIYMPDTNCFRYSSYIIKKIEDGEVKNNEQALRSAYKQAANRFWNRIIEEAGNACSEILISYEVEQELKIQSYTLDKKENKHINRLLAIIEKEETEIPIKLEYQLRDFSNYARSKFGRLIVPQGRKMDYLRSSDARIFIHTYLNDGILVTGNVKDFLLYTLFFGHEEEKLYDIITHEFVKIPESGREKVVEDERFQALLTNMRKFKGQ</sequence>
<proteinExistence type="predicted"/>
<reference evidence="1" key="1">
    <citation type="submission" date="2023-07" db="EMBL/GenBank/DDBJ databases">
        <title>Fictibacillus sp. isolated from freshwater pond.</title>
        <authorList>
            <person name="Kirdat K."/>
            <person name="Bhat A."/>
            <person name="Mourya A."/>
            <person name="Yadav A."/>
        </authorList>
    </citation>
    <scope>NUCLEOTIDE SEQUENCE</scope>
    <source>
        <strain evidence="1">NE201</strain>
    </source>
</reference>